<dbReference type="InterPro" id="IPR001173">
    <property type="entry name" value="Glyco_trans_2-like"/>
</dbReference>
<sequence>MTNKTVAVITSTIGRNELVRAIESVKAQTYPCRHYIFVDGEQFSDKVKRLVEPYQDLVITYLPMNTGKNGMVNSSINAIAPFLVEEDIICYLDDDNWYKPNHVEELVKVLDRGADFAYSLRDFYSLDGQFICSDDWGSLGYWKLGKPVEINIIYADKAFPLVFNFHNHGCHIDTNTYAFPRHLAIEISRSWYSGILNDRHVYKKLQELGKVGVGSAKYTVNYSADLTKMINIGGDEELSSLLDLPGVREDLIKKVCEANIQHHGNQKPWAEEH</sequence>
<organism evidence="2 3">
    <name type="scientific">Rodentibacter ratti</name>
    <dbReference type="NCBI Taxonomy" id="1906745"/>
    <lineage>
        <taxon>Bacteria</taxon>
        <taxon>Pseudomonadati</taxon>
        <taxon>Pseudomonadota</taxon>
        <taxon>Gammaproteobacteria</taxon>
        <taxon>Pasteurellales</taxon>
        <taxon>Pasteurellaceae</taxon>
        <taxon>Rodentibacter</taxon>
    </lineage>
</organism>
<dbReference type="Gene3D" id="3.90.550.10">
    <property type="entry name" value="Spore Coat Polysaccharide Biosynthesis Protein SpsA, Chain A"/>
    <property type="match status" value="1"/>
</dbReference>
<gene>
    <name evidence="2" type="ORF">BKG93_03110</name>
</gene>
<evidence type="ECO:0000313" key="2">
    <source>
        <dbReference type="EMBL" id="OOF86406.1"/>
    </source>
</evidence>
<dbReference type="EMBL" id="MLAH01000014">
    <property type="protein sequence ID" value="OOF86406.1"/>
    <property type="molecule type" value="Genomic_DNA"/>
</dbReference>
<comment type="caution">
    <text evidence="2">The sequence shown here is derived from an EMBL/GenBank/DDBJ whole genome shotgun (WGS) entry which is preliminary data.</text>
</comment>
<proteinExistence type="predicted"/>
<dbReference type="GO" id="GO:0016740">
    <property type="term" value="F:transferase activity"/>
    <property type="evidence" value="ECO:0007669"/>
    <property type="project" value="UniProtKB-KW"/>
</dbReference>
<protein>
    <submittedName>
        <fullName evidence="2">Glycosyltransferase</fullName>
    </submittedName>
</protein>
<accession>A0A1V3L931</accession>
<dbReference type="STRING" id="1906745.BKG94_00415"/>
<dbReference type="RefSeq" id="WP_256856070.1">
    <property type="nucleotide sequence ID" value="NZ_MLAH01000014.1"/>
</dbReference>
<dbReference type="CDD" id="cd00761">
    <property type="entry name" value="Glyco_tranf_GTA_type"/>
    <property type="match status" value="1"/>
</dbReference>
<name>A0A1V3L931_9PAST</name>
<evidence type="ECO:0000259" key="1">
    <source>
        <dbReference type="Pfam" id="PF00535"/>
    </source>
</evidence>
<dbReference type="AlphaFoldDB" id="A0A1V3L931"/>
<dbReference type="InterPro" id="IPR029044">
    <property type="entry name" value="Nucleotide-diphossugar_trans"/>
</dbReference>
<dbReference type="Proteomes" id="UP000189549">
    <property type="component" value="Unassembled WGS sequence"/>
</dbReference>
<reference evidence="2 3" key="1">
    <citation type="submission" date="2016-10" db="EMBL/GenBank/DDBJ databases">
        <title>Rodentibacter gen. nov. and new species.</title>
        <authorList>
            <person name="Christensen H."/>
        </authorList>
    </citation>
    <scope>NUCLEOTIDE SEQUENCE [LARGE SCALE GENOMIC DNA]</scope>
    <source>
        <strain evidence="2 3">Ppn157</strain>
    </source>
</reference>
<keyword evidence="2" id="KW-0808">Transferase</keyword>
<dbReference type="SUPFAM" id="SSF53448">
    <property type="entry name" value="Nucleotide-diphospho-sugar transferases"/>
    <property type="match status" value="1"/>
</dbReference>
<evidence type="ECO:0000313" key="3">
    <source>
        <dbReference type="Proteomes" id="UP000189549"/>
    </source>
</evidence>
<feature type="domain" description="Glycosyltransferase 2-like" evidence="1">
    <location>
        <begin position="15"/>
        <end position="130"/>
    </location>
</feature>
<dbReference type="Pfam" id="PF00535">
    <property type="entry name" value="Glycos_transf_2"/>
    <property type="match status" value="1"/>
</dbReference>